<dbReference type="Proteomes" id="UP000434172">
    <property type="component" value="Unassembled WGS sequence"/>
</dbReference>
<evidence type="ECO:0000313" key="2">
    <source>
        <dbReference type="Proteomes" id="UP000434172"/>
    </source>
</evidence>
<organism evidence="1 2">
    <name type="scientific">Colletotrichum asianum</name>
    <dbReference type="NCBI Taxonomy" id="702518"/>
    <lineage>
        <taxon>Eukaryota</taxon>
        <taxon>Fungi</taxon>
        <taxon>Dikarya</taxon>
        <taxon>Ascomycota</taxon>
        <taxon>Pezizomycotina</taxon>
        <taxon>Sordariomycetes</taxon>
        <taxon>Hypocreomycetidae</taxon>
        <taxon>Glomerellales</taxon>
        <taxon>Glomerellaceae</taxon>
        <taxon>Colletotrichum</taxon>
        <taxon>Colletotrichum gloeosporioides species complex</taxon>
    </lineage>
</organism>
<evidence type="ECO:0000313" key="1">
    <source>
        <dbReference type="EMBL" id="KAF0331090.1"/>
    </source>
</evidence>
<dbReference type="EMBL" id="WOWK01000005">
    <property type="protein sequence ID" value="KAF0331090.1"/>
    <property type="molecule type" value="Genomic_DNA"/>
</dbReference>
<comment type="caution">
    <text evidence="1">The sequence shown here is derived from an EMBL/GenBank/DDBJ whole genome shotgun (WGS) entry which is preliminary data.</text>
</comment>
<accession>A0A8H3ZYP8</accession>
<reference evidence="1 2" key="1">
    <citation type="submission" date="2019-12" db="EMBL/GenBank/DDBJ databases">
        <title>A genome sequence resource for the geographically widespread anthracnose pathogen Colletotrichum asianum.</title>
        <authorList>
            <person name="Meng Y."/>
        </authorList>
    </citation>
    <scope>NUCLEOTIDE SEQUENCE [LARGE SCALE GENOMIC DNA]</scope>
    <source>
        <strain evidence="1 2">ICMP 18580</strain>
    </source>
</reference>
<protein>
    <submittedName>
        <fullName evidence="1">Uncharacterized protein</fullName>
    </submittedName>
</protein>
<name>A0A8H3ZYP8_9PEZI</name>
<gene>
    <name evidence="1" type="ORF">GQ607_001960</name>
</gene>
<keyword evidence="2" id="KW-1185">Reference proteome</keyword>
<sequence length="82" mass="8973">MMLIHPHPAPAISSFPRPSTAVKSCPSLLPTRACPVPCHAMPRRTTPMPHATYAMLSVRTFPPIACQIGCEGRVTALRVRHF</sequence>
<dbReference type="AlphaFoldDB" id="A0A8H3ZYP8"/>
<proteinExistence type="predicted"/>